<reference evidence="2" key="1">
    <citation type="journal article" date="2018" name="Mitochondrial DNA Part B Resour">
        <title>The complete mitochondrial genome of a tertiary relict evergreen woody plant Ammopiptanthus mongolicus.</title>
        <authorList>
            <person name="Yu T."/>
            <person name="Sun L."/>
            <person name="Cui H."/>
            <person name="Liu S."/>
            <person name="Men J."/>
            <person name="Chen S."/>
            <person name="Chen Y."/>
            <person name="Lu C."/>
        </authorList>
    </citation>
    <scope>NUCLEOTIDE SEQUENCE</scope>
</reference>
<feature type="region of interest" description="Disordered" evidence="1">
    <location>
        <begin position="53"/>
        <end position="81"/>
    </location>
</feature>
<dbReference type="EMBL" id="MF683210">
    <property type="protein sequence ID" value="AXV54316.1"/>
    <property type="molecule type" value="Genomic_DNA"/>
</dbReference>
<feature type="compositionally biased region" description="Basic and acidic residues" evidence="1">
    <location>
        <begin position="53"/>
        <end position="68"/>
    </location>
</feature>
<gene>
    <name evidence="2" type="primary">atp6</name>
</gene>
<dbReference type="GeneID" id="38344254"/>
<dbReference type="AlphaFoldDB" id="A0A385G295"/>
<evidence type="ECO:0000313" key="2">
    <source>
        <dbReference type="EMBL" id="AXV54316.1"/>
    </source>
</evidence>
<feature type="compositionally biased region" description="Basic and acidic residues" evidence="1">
    <location>
        <begin position="19"/>
        <end position="36"/>
    </location>
</feature>
<feature type="compositionally biased region" description="Basic residues" evidence="1">
    <location>
        <begin position="8"/>
        <end position="18"/>
    </location>
</feature>
<accession>A0A385G295</accession>
<proteinExistence type="predicted"/>
<sequence length="126" mass="14379">MNQSKQMKLFHRLKNCFRRSKEEDKEKRSPYANEDVAKVPKIKMMERIAEVVKAAQSEKEEKKGRDEGSSTGEGGPKSPLDQFAIHPLIDMKIGGNLVPNAWQSLVELLYDFVLNLVNEQIGYDTL</sequence>
<evidence type="ECO:0000256" key="1">
    <source>
        <dbReference type="SAM" id="MobiDB-lite"/>
    </source>
</evidence>
<name>A0A385G295_AMMMO</name>
<dbReference type="RefSeq" id="YP_009526557.1">
    <property type="nucleotide sequence ID" value="NC_039660.1"/>
</dbReference>
<keyword evidence="2" id="KW-0496">Mitochondrion</keyword>
<feature type="region of interest" description="Disordered" evidence="1">
    <location>
        <begin position="1"/>
        <end position="36"/>
    </location>
</feature>
<organism evidence="2">
    <name type="scientific">Ammopiptanthus mongolicus</name>
    <name type="common">Piptanthus mongolicus</name>
    <dbReference type="NCBI Taxonomy" id="126911"/>
    <lineage>
        <taxon>Eukaryota</taxon>
        <taxon>Viridiplantae</taxon>
        <taxon>Streptophyta</taxon>
        <taxon>Embryophyta</taxon>
        <taxon>Tracheophyta</taxon>
        <taxon>Spermatophyta</taxon>
        <taxon>Magnoliopsida</taxon>
        <taxon>eudicotyledons</taxon>
        <taxon>Gunneridae</taxon>
        <taxon>Pentapetalae</taxon>
        <taxon>rosids</taxon>
        <taxon>fabids</taxon>
        <taxon>Fabales</taxon>
        <taxon>Fabaceae</taxon>
        <taxon>Papilionoideae</taxon>
        <taxon>50 kb inversion clade</taxon>
        <taxon>genistoids sensu lato</taxon>
        <taxon>core genistoids</taxon>
        <taxon>Sophoreae</taxon>
        <taxon>Ammopiptanthus</taxon>
    </lineage>
</organism>
<protein>
    <submittedName>
        <fullName evidence="2">ATP synthase subunit 6</fullName>
    </submittedName>
</protein>
<geneLocation type="mitochondrion" evidence="2"/>